<gene>
    <name evidence="8" type="ORF">CTER_3106</name>
</gene>
<dbReference type="STRING" id="1195236.CTER_3106"/>
<dbReference type="Proteomes" id="UP000014155">
    <property type="component" value="Unassembled WGS sequence"/>
</dbReference>
<evidence type="ECO:0000313" key="9">
    <source>
        <dbReference type="Proteomes" id="UP000014155"/>
    </source>
</evidence>
<keyword evidence="4 7" id="KW-0812">Transmembrane</keyword>
<dbReference type="AlphaFoldDB" id="S0FRK8"/>
<comment type="caution">
    <text evidence="8">The sequence shown here is derived from an EMBL/GenBank/DDBJ whole genome shotgun (WGS) entry which is preliminary data.</text>
</comment>
<sequence>MNTYFQLFSIFFKIGMIGFGGGYAIIPIIERELLSRHWIDTSQLTEIIAVSSMSPGPIAANCASLVGFHMYGYPGAVIACLGIILPSLLIILALGKILLKYGEHFIVKGIFYGLRPAVSALIVYAAFRLSVSNNIISMNGCDIKSILLIGAVFIILNTIKINPLLILLASALTGMLIF</sequence>
<keyword evidence="5 7" id="KW-1133">Transmembrane helix</keyword>
<keyword evidence="9" id="KW-1185">Reference proteome</keyword>
<feature type="transmembrane region" description="Helical" evidence="7">
    <location>
        <begin position="6"/>
        <end position="26"/>
    </location>
</feature>
<feature type="transmembrane region" description="Helical" evidence="7">
    <location>
        <begin position="147"/>
        <end position="177"/>
    </location>
</feature>
<comment type="subcellular location">
    <subcellularLocation>
        <location evidence="1">Cell membrane</location>
        <topology evidence="1">Multi-pass membrane protein</topology>
    </subcellularLocation>
</comment>
<evidence type="ECO:0000256" key="3">
    <source>
        <dbReference type="ARBA" id="ARBA00022475"/>
    </source>
</evidence>
<feature type="transmembrane region" description="Helical" evidence="7">
    <location>
        <begin position="76"/>
        <end position="98"/>
    </location>
</feature>
<evidence type="ECO:0000256" key="1">
    <source>
        <dbReference type="ARBA" id="ARBA00004651"/>
    </source>
</evidence>
<keyword evidence="3" id="KW-1003">Cell membrane</keyword>
<evidence type="ECO:0000256" key="6">
    <source>
        <dbReference type="ARBA" id="ARBA00023136"/>
    </source>
</evidence>
<evidence type="ECO:0000313" key="8">
    <source>
        <dbReference type="EMBL" id="EMS71138.1"/>
    </source>
</evidence>
<dbReference type="PATRIC" id="fig|1195236.3.peg.3330"/>
<dbReference type="PANTHER" id="PTHR43663:SF1">
    <property type="entry name" value="CHROMATE TRANSPORTER"/>
    <property type="match status" value="1"/>
</dbReference>
<evidence type="ECO:0000256" key="2">
    <source>
        <dbReference type="ARBA" id="ARBA00005262"/>
    </source>
</evidence>
<organism evidence="8 9">
    <name type="scientific">Ruminiclostridium cellobioparum subsp. termitidis CT1112</name>
    <dbReference type="NCBI Taxonomy" id="1195236"/>
    <lineage>
        <taxon>Bacteria</taxon>
        <taxon>Bacillati</taxon>
        <taxon>Bacillota</taxon>
        <taxon>Clostridia</taxon>
        <taxon>Eubacteriales</taxon>
        <taxon>Oscillospiraceae</taxon>
        <taxon>Ruminiclostridium</taxon>
    </lineage>
</organism>
<reference evidence="8 9" key="1">
    <citation type="journal article" date="2013" name="Genome Announc.">
        <title>Draft Genome Sequence of the Cellulolytic, Mesophilic, Anaerobic Bacterium Clostridium termitidis Strain CT1112 (DSM 5398).</title>
        <authorList>
            <person name="Lal S."/>
            <person name="Ramachandran U."/>
            <person name="Zhang X."/>
            <person name="Munir R."/>
            <person name="Sparling R."/>
            <person name="Levin D.B."/>
        </authorList>
    </citation>
    <scope>NUCLEOTIDE SEQUENCE [LARGE SCALE GENOMIC DNA]</scope>
    <source>
        <strain evidence="8 9">CT1112</strain>
    </source>
</reference>
<dbReference type="GO" id="GO:0015109">
    <property type="term" value="F:chromate transmembrane transporter activity"/>
    <property type="evidence" value="ECO:0007669"/>
    <property type="project" value="InterPro"/>
</dbReference>
<dbReference type="Pfam" id="PF02417">
    <property type="entry name" value="Chromate_transp"/>
    <property type="match status" value="1"/>
</dbReference>
<protein>
    <submittedName>
        <fullName evidence="8">Chromate transport protein ChrA</fullName>
    </submittedName>
</protein>
<dbReference type="GO" id="GO:0005886">
    <property type="term" value="C:plasma membrane"/>
    <property type="evidence" value="ECO:0007669"/>
    <property type="project" value="UniProtKB-SubCell"/>
</dbReference>
<accession>S0FRK8</accession>
<name>S0FRK8_RUMCE</name>
<dbReference type="InterPro" id="IPR052518">
    <property type="entry name" value="CHR_Transporter"/>
</dbReference>
<dbReference type="eggNOG" id="COG2059">
    <property type="taxonomic scope" value="Bacteria"/>
</dbReference>
<evidence type="ECO:0000256" key="7">
    <source>
        <dbReference type="SAM" id="Phobius"/>
    </source>
</evidence>
<dbReference type="EMBL" id="AORV01000043">
    <property type="protein sequence ID" value="EMS71138.1"/>
    <property type="molecule type" value="Genomic_DNA"/>
</dbReference>
<feature type="transmembrane region" description="Helical" evidence="7">
    <location>
        <begin position="47"/>
        <end position="70"/>
    </location>
</feature>
<comment type="similarity">
    <text evidence="2">Belongs to the chromate ion transporter (CHR) (TC 2.A.51) family.</text>
</comment>
<proteinExistence type="inferred from homology"/>
<feature type="transmembrane region" description="Helical" evidence="7">
    <location>
        <begin position="110"/>
        <end position="127"/>
    </location>
</feature>
<evidence type="ECO:0000256" key="4">
    <source>
        <dbReference type="ARBA" id="ARBA00022692"/>
    </source>
</evidence>
<dbReference type="InterPro" id="IPR003370">
    <property type="entry name" value="Chromate_transpt"/>
</dbReference>
<dbReference type="RefSeq" id="WP_004627171.1">
    <property type="nucleotide sequence ID" value="NZ_AORV01000043.1"/>
</dbReference>
<dbReference type="PANTHER" id="PTHR43663">
    <property type="entry name" value="CHROMATE TRANSPORT PROTEIN-RELATED"/>
    <property type="match status" value="1"/>
</dbReference>
<evidence type="ECO:0000256" key="5">
    <source>
        <dbReference type="ARBA" id="ARBA00022989"/>
    </source>
</evidence>
<keyword evidence="6 7" id="KW-0472">Membrane</keyword>